<dbReference type="GO" id="GO:0042803">
    <property type="term" value="F:protein homodimerization activity"/>
    <property type="evidence" value="ECO:0007669"/>
    <property type="project" value="InterPro"/>
</dbReference>
<dbReference type="InterPro" id="IPR009012">
    <property type="entry name" value="GrpE_head"/>
</dbReference>
<gene>
    <name evidence="2" type="ORF">UK23_36470</name>
</gene>
<dbReference type="GO" id="GO:0051087">
    <property type="term" value="F:protein-folding chaperone binding"/>
    <property type="evidence" value="ECO:0007669"/>
    <property type="project" value="InterPro"/>
</dbReference>
<dbReference type="GO" id="GO:0006457">
    <property type="term" value="P:protein folding"/>
    <property type="evidence" value="ECO:0007669"/>
    <property type="project" value="InterPro"/>
</dbReference>
<comment type="caution">
    <text evidence="2">The sequence shown here is derived from an EMBL/GenBank/DDBJ whole genome shotgun (WGS) entry which is preliminary data.</text>
</comment>
<name>A0A0F0GKV0_LENAE</name>
<dbReference type="PATRIC" id="fig|68170.10.peg.9447"/>
<dbReference type="AlphaFoldDB" id="A0A0F0GKV0"/>
<dbReference type="OrthoDB" id="3701169at2"/>
<proteinExistence type="predicted"/>
<dbReference type="STRING" id="68170.GCA_000974445_09392"/>
<dbReference type="Gene3D" id="2.30.22.10">
    <property type="entry name" value="Head domain of nucleotide exchange factor GrpE"/>
    <property type="match status" value="1"/>
</dbReference>
<dbReference type="EMBL" id="JYJG01000340">
    <property type="protein sequence ID" value="KJK42597.1"/>
    <property type="molecule type" value="Genomic_DNA"/>
</dbReference>
<dbReference type="SUPFAM" id="SSF51064">
    <property type="entry name" value="Head domain of nucleotide exchange factor GrpE"/>
    <property type="match status" value="1"/>
</dbReference>
<dbReference type="GO" id="GO:0000774">
    <property type="term" value="F:adenyl-nucleotide exchange factor activity"/>
    <property type="evidence" value="ECO:0007669"/>
    <property type="project" value="InterPro"/>
</dbReference>
<evidence type="ECO:0008006" key="4">
    <source>
        <dbReference type="Google" id="ProtNLM"/>
    </source>
</evidence>
<dbReference type="Proteomes" id="UP000033393">
    <property type="component" value="Unassembled WGS sequence"/>
</dbReference>
<organism evidence="2 3">
    <name type="scientific">Lentzea aerocolonigenes</name>
    <name type="common">Lechevalieria aerocolonigenes</name>
    <name type="synonym">Saccharothrix aerocolonigenes</name>
    <dbReference type="NCBI Taxonomy" id="68170"/>
    <lineage>
        <taxon>Bacteria</taxon>
        <taxon>Bacillati</taxon>
        <taxon>Actinomycetota</taxon>
        <taxon>Actinomycetes</taxon>
        <taxon>Pseudonocardiales</taxon>
        <taxon>Pseudonocardiaceae</taxon>
        <taxon>Lentzea</taxon>
    </lineage>
</organism>
<evidence type="ECO:0000313" key="2">
    <source>
        <dbReference type="EMBL" id="KJK42597.1"/>
    </source>
</evidence>
<keyword evidence="3" id="KW-1185">Reference proteome</keyword>
<dbReference type="RefSeq" id="WP_045316320.1">
    <property type="nucleotide sequence ID" value="NZ_JYJG01000340.1"/>
</dbReference>
<keyword evidence="1" id="KW-0143">Chaperone</keyword>
<dbReference type="Pfam" id="PF01025">
    <property type="entry name" value="GrpE"/>
    <property type="match status" value="1"/>
</dbReference>
<dbReference type="InterPro" id="IPR000740">
    <property type="entry name" value="GrpE"/>
</dbReference>
<protein>
    <recommendedName>
        <fullName evidence="4">Nucleotide exchange factor GrpE</fullName>
    </recommendedName>
</protein>
<sequence length="121" mass="12682">MSGNGTDPADVASDDGVETIADELLDQALAERRALVGLCLYALDRASSGVVERIEEGLSTIGVVAIRADGERFDPSLHEAGGTVPTDDLALQGLVAETEVPGFCDRGRLLRAPIVTVYTAR</sequence>
<evidence type="ECO:0000313" key="3">
    <source>
        <dbReference type="Proteomes" id="UP000033393"/>
    </source>
</evidence>
<evidence type="ECO:0000256" key="1">
    <source>
        <dbReference type="ARBA" id="ARBA00023186"/>
    </source>
</evidence>
<reference evidence="2 3" key="1">
    <citation type="submission" date="2015-02" db="EMBL/GenBank/DDBJ databases">
        <authorList>
            <person name="Ju K.-S."/>
            <person name="Doroghazi J.R."/>
            <person name="Metcalf W."/>
        </authorList>
    </citation>
    <scope>NUCLEOTIDE SEQUENCE [LARGE SCALE GENOMIC DNA]</scope>
    <source>
        <strain evidence="2 3">NRRL B-16140</strain>
    </source>
</reference>
<accession>A0A0F0GKV0</accession>